<dbReference type="GO" id="GO:0005737">
    <property type="term" value="C:cytoplasm"/>
    <property type="evidence" value="ECO:0007669"/>
    <property type="project" value="TreeGrafter"/>
</dbReference>
<dbReference type="PANTHER" id="PTHR43178:SF5">
    <property type="entry name" value="LIPOAMIDE ACYLTRANSFERASE COMPONENT OF BRANCHED-CHAIN ALPHA-KETO ACID DEHYDROGENASE COMPLEX, MITOCHONDRIAL"/>
    <property type="match status" value="1"/>
</dbReference>
<protein>
    <submittedName>
        <fullName evidence="5">Unannotated protein</fullName>
    </submittedName>
</protein>
<dbReference type="Pfam" id="PF00364">
    <property type="entry name" value="Biotin_lipoyl"/>
    <property type="match status" value="1"/>
</dbReference>
<dbReference type="Gene3D" id="2.40.50.100">
    <property type="match status" value="1"/>
</dbReference>
<name>A0A6J7CUE6_9ZZZZ</name>
<gene>
    <name evidence="5" type="ORF">UFOPK3364_00264</name>
</gene>
<feature type="domain" description="Lipoyl-binding" evidence="4">
    <location>
        <begin position="1"/>
        <end position="75"/>
    </location>
</feature>
<dbReference type="InterPro" id="IPR011053">
    <property type="entry name" value="Single_hybrid_motif"/>
</dbReference>
<dbReference type="EMBL" id="CAFBLO010000014">
    <property type="protein sequence ID" value="CAB4861370.1"/>
    <property type="molecule type" value="Genomic_DNA"/>
</dbReference>
<dbReference type="SUPFAM" id="SSF51230">
    <property type="entry name" value="Single hybrid motif"/>
    <property type="match status" value="1"/>
</dbReference>
<keyword evidence="2" id="KW-0808">Transferase</keyword>
<comment type="cofactor">
    <cofactor evidence="1">
        <name>(R)-lipoate</name>
        <dbReference type="ChEBI" id="CHEBI:83088"/>
    </cofactor>
</comment>
<evidence type="ECO:0000313" key="5">
    <source>
        <dbReference type="EMBL" id="CAB4861370.1"/>
    </source>
</evidence>
<dbReference type="InterPro" id="IPR000089">
    <property type="entry name" value="Biotin_lipoyl"/>
</dbReference>
<reference evidence="5" key="1">
    <citation type="submission" date="2020-05" db="EMBL/GenBank/DDBJ databases">
        <authorList>
            <person name="Chiriac C."/>
            <person name="Salcher M."/>
            <person name="Ghai R."/>
            <person name="Kavagutti S V."/>
        </authorList>
    </citation>
    <scope>NUCLEOTIDE SEQUENCE</scope>
</reference>
<evidence type="ECO:0000256" key="3">
    <source>
        <dbReference type="ARBA" id="ARBA00023315"/>
    </source>
</evidence>
<organism evidence="5">
    <name type="scientific">freshwater metagenome</name>
    <dbReference type="NCBI Taxonomy" id="449393"/>
    <lineage>
        <taxon>unclassified sequences</taxon>
        <taxon>metagenomes</taxon>
        <taxon>ecological metagenomes</taxon>
    </lineage>
</organism>
<sequence>MDVVLPKWGMSMQDAVVAEWLVAVGDTVTEGQPLATVETDKVEATVESPGAGTVLELLAAAGDTVDVGAVMARIG</sequence>
<proteinExistence type="predicted"/>
<dbReference type="GO" id="GO:0016407">
    <property type="term" value="F:acetyltransferase activity"/>
    <property type="evidence" value="ECO:0007669"/>
    <property type="project" value="TreeGrafter"/>
</dbReference>
<dbReference type="CDD" id="cd06849">
    <property type="entry name" value="lipoyl_domain"/>
    <property type="match status" value="1"/>
</dbReference>
<dbReference type="PANTHER" id="PTHR43178">
    <property type="entry name" value="DIHYDROLIPOAMIDE ACETYLTRANSFERASE COMPONENT OF PYRUVATE DEHYDROGENASE COMPLEX"/>
    <property type="match status" value="1"/>
</dbReference>
<dbReference type="PROSITE" id="PS50968">
    <property type="entry name" value="BIOTINYL_LIPOYL"/>
    <property type="match status" value="1"/>
</dbReference>
<evidence type="ECO:0000256" key="2">
    <source>
        <dbReference type="ARBA" id="ARBA00022679"/>
    </source>
</evidence>
<evidence type="ECO:0000259" key="4">
    <source>
        <dbReference type="PROSITE" id="PS50968"/>
    </source>
</evidence>
<accession>A0A6J7CUE6</accession>
<keyword evidence="3" id="KW-0012">Acyltransferase</keyword>
<dbReference type="InterPro" id="IPR050743">
    <property type="entry name" value="2-oxoacid_DH_E2_comp"/>
</dbReference>
<evidence type="ECO:0000256" key="1">
    <source>
        <dbReference type="ARBA" id="ARBA00001938"/>
    </source>
</evidence>
<dbReference type="GO" id="GO:0031405">
    <property type="term" value="F:lipoic acid binding"/>
    <property type="evidence" value="ECO:0007669"/>
    <property type="project" value="TreeGrafter"/>
</dbReference>
<dbReference type="AlphaFoldDB" id="A0A6J7CUE6"/>